<protein>
    <recommendedName>
        <fullName evidence="7">Extracellular membrane protein CFEM domain-containing protein</fullName>
    </recommendedName>
</protein>
<evidence type="ECO:0000256" key="2">
    <source>
        <dbReference type="SAM" id="SignalP"/>
    </source>
</evidence>
<dbReference type="EMBL" id="WIQW01000078">
    <property type="protein sequence ID" value="KAF3087252.1"/>
    <property type="molecule type" value="Genomic_DNA"/>
</dbReference>
<accession>A0A7C8J167</accession>
<reference evidence="5 6" key="1">
    <citation type="submission" date="2019-06" db="EMBL/GenBank/DDBJ databases">
        <authorList>
            <person name="Palmer J.M."/>
        </authorList>
    </citation>
    <scope>NUCLEOTIDE SEQUENCE [LARGE SCALE GENOMIC DNA]</scope>
    <source>
        <strain evidence="3 5">TWF102</strain>
        <strain evidence="4 6">TWF703</strain>
    </source>
</reference>
<keyword evidence="1" id="KW-0472">Membrane</keyword>
<evidence type="ECO:0000313" key="5">
    <source>
        <dbReference type="Proteomes" id="UP000475325"/>
    </source>
</evidence>
<organism evidence="3 5">
    <name type="scientific">Orbilia oligospora</name>
    <name type="common">Nematode-trapping fungus</name>
    <name type="synonym">Arthrobotrys oligospora</name>
    <dbReference type="NCBI Taxonomy" id="2813651"/>
    <lineage>
        <taxon>Eukaryota</taxon>
        <taxon>Fungi</taxon>
        <taxon>Dikarya</taxon>
        <taxon>Ascomycota</taxon>
        <taxon>Pezizomycotina</taxon>
        <taxon>Orbiliomycetes</taxon>
        <taxon>Orbiliales</taxon>
        <taxon>Orbiliaceae</taxon>
        <taxon>Orbilia</taxon>
    </lineage>
</organism>
<gene>
    <name evidence="3" type="ORF">TWF102_010547</name>
    <name evidence="4" type="ORF">TWF703_003562</name>
</gene>
<feature type="signal peptide" evidence="2">
    <location>
        <begin position="1"/>
        <end position="24"/>
    </location>
</feature>
<evidence type="ECO:0000313" key="6">
    <source>
        <dbReference type="Proteomes" id="UP000480548"/>
    </source>
</evidence>
<dbReference type="Proteomes" id="UP000480548">
    <property type="component" value="Unassembled WGS sequence"/>
</dbReference>
<evidence type="ECO:0000256" key="1">
    <source>
        <dbReference type="SAM" id="Phobius"/>
    </source>
</evidence>
<proteinExistence type="predicted"/>
<keyword evidence="2" id="KW-0732">Signal</keyword>
<feature type="chain" id="PRO_5036200344" description="Extracellular membrane protein CFEM domain-containing protein" evidence="2">
    <location>
        <begin position="25"/>
        <end position="262"/>
    </location>
</feature>
<feature type="transmembrane region" description="Helical" evidence="1">
    <location>
        <begin position="211"/>
        <end position="232"/>
    </location>
</feature>
<evidence type="ECO:0000313" key="3">
    <source>
        <dbReference type="EMBL" id="KAF3087252.1"/>
    </source>
</evidence>
<comment type="caution">
    <text evidence="3">The sequence shown here is derived from an EMBL/GenBank/DDBJ whole genome shotgun (WGS) entry which is preliminary data.</text>
</comment>
<evidence type="ECO:0008006" key="7">
    <source>
        <dbReference type="Google" id="ProtNLM"/>
    </source>
</evidence>
<dbReference type="AlphaFoldDB" id="A0A7C8J167"/>
<keyword evidence="1" id="KW-0812">Transmembrane</keyword>
<dbReference type="Proteomes" id="UP000475325">
    <property type="component" value="Unassembled WGS sequence"/>
</dbReference>
<sequence>MSLITRFNILFATAILATLSVSQTVSIYSLAEFSSALPCVRTCIYCTAGWVNCDDVGVFLGCDYYEPYLDSCWCRRDFYSKATKSLYDCVSAACGGQTRDISSAISMYQGYCAGKDTAVVPTVTQVDSQTITQTTTQTILGATKVVELIAPQTDTVVKTISIITNTVTTSTASVVTVLIYSAITTTLNGTSLEELASQWKRSRGLQTGDKVAIAIGVIAGVLLLVALLYIVVLQTQNLMMKQQLNSYREPQLGRIQRPMLDS</sequence>
<evidence type="ECO:0000313" key="4">
    <source>
        <dbReference type="EMBL" id="KAF3119255.1"/>
    </source>
</evidence>
<dbReference type="EMBL" id="WIQZ01000183">
    <property type="protein sequence ID" value="KAF3119255.1"/>
    <property type="molecule type" value="Genomic_DNA"/>
</dbReference>
<name>A0A7C8J167_ORBOL</name>
<keyword evidence="1" id="KW-1133">Transmembrane helix</keyword>